<dbReference type="RefSeq" id="WP_007198477.1">
    <property type="nucleotide sequence ID" value="NZ_CM002917.1"/>
</dbReference>
<dbReference type="Pfam" id="PF05990">
    <property type="entry name" value="DUF900"/>
    <property type="match status" value="1"/>
</dbReference>
<dbReference type="InterPro" id="IPR014586">
    <property type="entry name" value="UCP033909"/>
</dbReference>
<keyword evidence="2" id="KW-1185">Reference proteome</keyword>
<dbReference type="Proteomes" id="UP000004291">
    <property type="component" value="Chromosome"/>
</dbReference>
<dbReference type="PANTHER" id="PTHR36513:SF1">
    <property type="entry name" value="TRANSMEMBRANE PROTEIN"/>
    <property type="match status" value="1"/>
</dbReference>
<reference evidence="1 2" key="1">
    <citation type="submission" date="2007-10" db="EMBL/GenBank/DDBJ databases">
        <authorList>
            <person name="Wagner-Dobler I."/>
            <person name="Ferriera S."/>
            <person name="Johnson J."/>
            <person name="Kravitz S."/>
            <person name="Beeson K."/>
            <person name="Sutton G."/>
            <person name="Rogers Y.-H."/>
            <person name="Friedman R."/>
            <person name="Frazier M."/>
            <person name="Venter J.C."/>
        </authorList>
    </citation>
    <scope>NUCLEOTIDE SEQUENCE [LARGE SCALE GENOMIC DNA]</scope>
    <source>
        <strain evidence="1 2">DFL-43</strain>
    </source>
</reference>
<dbReference type="InterPro" id="IPR029058">
    <property type="entry name" value="AB_hydrolase_fold"/>
</dbReference>
<gene>
    <name evidence="1" type="ORF">HPDFL43_13575</name>
</gene>
<dbReference type="OrthoDB" id="9797755at2"/>
<dbReference type="InterPro" id="IPR010297">
    <property type="entry name" value="DUF900_hydrolase"/>
</dbReference>
<dbReference type="EMBL" id="ABIA03000004">
    <property type="protein sequence ID" value="EDQ31998.1"/>
    <property type="molecule type" value="Genomic_DNA"/>
</dbReference>
<evidence type="ECO:0000313" key="2">
    <source>
        <dbReference type="Proteomes" id="UP000004291"/>
    </source>
</evidence>
<evidence type="ECO:0000313" key="1">
    <source>
        <dbReference type="EMBL" id="EDQ31998.1"/>
    </source>
</evidence>
<dbReference type="SUPFAM" id="SSF53474">
    <property type="entry name" value="alpha/beta-Hydrolases"/>
    <property type="match status" value="1"/>
</dbReference>
<dbReference type="HOGENOM" id="CLU_030170_0_0_5"/>
<name>A9DEA3_HOEPD</name>
<accession>A9DEA3</accession>
<dbReference type="AlphaFoldDB" id="A9DEA3"/>
<organism evidence="1 2">
    <name type="scientific">Hoeflea phototrophica (strain DSM 17068 / NCIMB 14078 / DFL-43)</name>
    <dbReference type="NCBI Taxonomy" id="411684"/>
    <lineage>
        <taxon>Bacteria</taxon>
        <taxon>Pseudomonadati</taxon>
        <taxon>Pseudomonadota</taxon>
        <taxon>Alphaproteobacteria</taxon>
        <taxon>Hyphomicrobiales</taxon>
        <taxon>Rhizobiaceae</taxon>
        <taxon>Hoeflea</taxon>
    </lineage>
</organism>
<proteinExistence type="predicted"/>
<evidence type="ECO:0008006" key="3">
    <source>
        <dbReference type="Google" id="ProtNLM"/>
    </source>
</evidence>
<dbReference type="Gene3D" id="3.40.50.1820">
    <property type="entry name" value="alpha/beta hydrolase"/>
    <property type="match status" value="1"/>
</dbReference>
<sequence>MIFKRFRMRNACSNIPGRLHCGPAILLASILIAGGCATRPASDVLEPVAITTPGTQQRTILTSTNRRLHENRKNKPDRRSDSLTFEQYSFSIPAKRKVNDIVYPTRKIDPERQYFVTQRKALSEVAFIENVNAQTNDDGTLCVFIHGYNYTYQEALFRTAQLAADAGELSPPVLFSWPSTASVSGYVADRDAALASRTELAALLETVNKAPKVKHVVIFAHSMGAMLAVEAVRQLKFEGRDDLLNRMEIVLAAADIDVDLFESQLRDIGPLPIPITLLVSKEDKALVASSLLGSKRPRVGQISAAAPLTKRAARADLVRIVDITSLQDPNPLGHNRYGSLAQLMGQAAEQDWQQQMPAANYIGTLLLNPSTPRSKTLTNLSRPVAAKPFAATPVSR</sequence>
<reference evidence="1 2" key="2">
    <citation type="submission" date="2012-06" db="EMBL/GenBank/DDBJ databases">
        <authorList>
            <person name="Fiebig A."/>
        </authorList>
    </citation>
    <scope>NUCLEOTIDE SEQUENCE [LARGE SCALE GENOMIC DNA]</scope>
    <source>
        <strain evidence="1 2">DFL-43</strain>
    </source>
</reference>
<dbReference type="PANTHER" id="PTHR36513">
    <property type="entry name" value="ABC TRANSMEMBRANE TYPE-1 DOMAIN-CONTAINING PROTEIN"/>
    <property type="match status" value="1"/>
</dbReference>
<dbReference type="ESTHER" id="9rhiz-a9dea3">
    <property type="family name" value="Duf_900"/>
</dbReference>
<dbReference type="eggNOG" id="COG4782">
    <property type="taxonomic scope" value="Bacteria"/>
</dbReference>
<comment type="caution">
    <text evidence="1">The sequence shown here is derived from an EMBL/GenBank/DDBJ whole genome shotgun (WGS) entry which is preliminary data.</text>
</comment>
<dbReference type="PIRSF" id="PIRSF033909">
    <property type="entry name" value="UCP033909"/>
    <property type="match status" value="1"/>
</dbReference>
<protein>
    <recommendedName>
        <fullName evidence="3">Esterase/lipase superfamily enzyme</fullName>
    </recommendedName>
</protein>
<dbReference type="STRING" id="411684.HPDFL43_13575"/>